<accession>A0A6S6M5B6</accession>
<name>A0A6S6M5B6_9BACT</name>
<reference evidence="1 2" key="1">
    <citation type="submission" date="2020-06" db="EMBL/GenBank/DDBJ databases">
        <title>Interaction of electrochemicaly active bacteria, Geobacter bremensis R4 on different carbon anode.</title>
        <authorList>
            <person name="Meng L."/>
            <person name="Yoshida N."/>
        </authorList>
    </citation>
    <scope>NUCLEOTIDE SEQUENCE [LARGE SCALE GENOMIC DNA]</scope>
    <source>
        <strain evidence="1 2">R4</strain>
    </source>
</reference>
<evidence type="ECO:0000313" key="1">
    <source>
        <dbReference type="EMBL" id="BCG46831.1"/>
    </source>
</evidence>
<dbReference type="AlphaFoldDB" id="A0A6S6M5B6"/>
<proteinExistence type="predicted"/>
<evidence type="ECO:0000313" key="2">
    <source>
        <dbReference type="Proteomes" id="UP000515472"/>
    </source>
</evidence>
<keyword evidence="2" id="KW-1185">Reference proteome</keyword>
<dbReference type="EMBL" id="AP023213">
    <property type="protein sequence ID" value="BCG46831.1"/>
    <property type="molecule type" value="Genomic_DNA"/>
</dbReference>
<dbReference type="KEGG" id="gbn:GEOBRER4_15810"/>
<dbReference type="Proteomes" id="UP000515472">
    <property type="component" value="Chromosome"/>
</dbReference>
<gene>
    <name evidence="1" type="ORF">GEOBRER4_15810</name>
</gene>
<organism evidence="1 2">
    <name type="scientific">Citrifermentans bremense</name>
    <dbReference type="NCBI Taxonomy" id="60035"/>
    <lineage>
        <taxon>Bacteria</taxon>
        <taxon>Pseudomonadati</taxon>
        <taxon>Thermodesulfobacteriota</taxon>
        <taxon>Desulfuromonadia</taxon>
        <taxon>Geobacterales</taxon>
        <taxon>Geobacteraceae</taxon>
        <taxon>Citrifermentans</taxon>
    </lineage>
</organism>
<protein>
    <submittedName>
        <fullName evidence="1">Uncharacterized protein</fullName>
    </submittedName>
</protein>
<sequence>MSGGTAMQIRVVVKIHGNPAVQVMAAEGVSDSSLALLLEDALLDLRWRVLEPAEATFPKNEKNCEQPTA</sequence>